<feature type="transmembrane region" description="Helical" evidence="2">
    <location>
        <begin position="12"/>
        <end position="38"/>
    </location>
</feature>
<sequence length="285" mass="28894">MRAFVDPSDSVITAVFTVGFTVMRLPILSLIAAGLVAAPALHAQSVVTETGTTYTTARLSSASTTGSAMAGMQVTATFADGEIVSGVWGDLGDELFGVSTQRFRLSLGAELNTGAPFDFLWSLDNLWSGGLTRLVLSGAPGGTVFDMNGDEVLTENSALGIALRLQGEDPFSPSRYDATATVTYRNAVALVGSSPMGDLFEQVDLLFGGASPLAAGTSVAFDLDTDTIGEGTTLDPQGGTGGGNGGGGGAPVSTVPEPTTVALLGGGLALLGGVRVRRRRTVTLG</sequence>
<gene>
    <name evidence="4" type="ORF">rosag_03800</name>
</gene>
<reference evidence="4" key="1">
    <citation type="submission" date="2022-08" db="EMBL/GenBank/DDBJ databases">
        <title>Draft genome sequencing of Roseisolibacter agri AW1220.</title>
        <authorList>
            <person name="Tobiishi Y."/>
            <person name="Tonouchi A."/>
        </authorList>
    </citation>
    <scope>NUCLEOTIDE SEQUENCE</scope>
    <source>
        <strain evidence="4">AW1220</strain>
    </source>
</reference>
<evidence type="ECO:0000256" key="2">
    <source>
        <dbReference type="SAM" id="Phobius"/>
    </source>
</evidence>
<evidence type="ECO:0000313" key="5">
    <source>
        <dbReference type="Proteomes" id="UP001161325"/>
    </source>
</evidence>
<dbReference type="NCBIfam" id="TIGR02595">
    <property type="entry name" value="PEP_CTERM"/>
    <property type="match status" value="1"/>
</dbReference>
<protein>
    <recommendedName>
        <fullName evidence="3">Ice-binding protein C-terminal domain-containing protein</fullName>
    </recommendedName>
</protein>
<keyword evidence="2" id="KW-1133">Transmembrane helix</keyword>
<dbReference type="AlphaFoldDB" id="A0AA37Q4Z6"/>
<organism evidence="4 5">
    <name type="scientific">Roseisolibacter agri</name>
    <dbReference type="NCBI Taxonomy" id="2014610"/>
    <lineage>
        <taxon>Bacteria</taxon>
        <taxon>Pseudomonadati</taxon>
        <taxon>Gemmatimonadota</taxon>
        <taxon>Gemmatimonadia</taxon>
        <taxon>Gemmatimonadales</taxon>
        <taxon>Gemmatimonadaceae</taxon>
        <taxon>Roseisolibacter</taxon>
    </lineage>
</organism>
<evidence type="ECO:0000313" key="4">
    <source>
        <dbReference type="EMBL" id="GLC23867.1"/>
    </source>
</evidence>
<dbReference type="Pfam" id="PF07589">
    <property type="entry name" value="PEP-CTERM"/>
    <property type="match status" value="1"/>
</dbReference>
<proteinExistence type="predicted"/>
<dbReference type="EMBL" id="BRXS01000001">
    <property type="protein sequence ID" value="GLC23867.1"/>
    <property type="molecule type" value="Genomic_DNA"/>
</dbReference>
<evidence type="ECO:0000259" key="3">
    <source>
        <dbReference type="Pfam" id="PF07589"/>
    </source>
</evidence>
<keyword evidence="2" id="KW-0812">Transmembrane</keyword>
<keyword evidence="5" id="KW-1185">Reference proteome</keyword>
<comment type="caution">
    <text evidence="4">The sequence shown here is derived from an EMBL/GenBank/DDBJ whole genome shotgun (WGS) entry which is preliminary data.</text>
</comment>
<name>A0AA37Q4Z6_9BACT</name>
<dbReference type="RefSeq" id="WP_284348311.1">
    <property type="nucleotide sequence ID" value="NZ_BRXS01000001.1"/>
</dbReference>
<feature type="compositionally biased region" description="Gly residues" evidence="1">
    <location>
        <begin position="238"/>
        <end position="250"/>
    </location>
</feature>
<accession>A0AA37Q4Z6</accession>
<keyword evidence="2" id="KW-0472">Membrane</keyword>
<feature type="domain" description="Ice-binding protein C-terminal" evidence="3">
    <location>
        <begin position="254"/>
        <end position="278"/>
    </location>
</feature>
<dbReference type="Proteomes" id="UP001161325">
    <property type="component" value="Unassembled WGS sequence"/>
</dbReference>
<dbReference type="InterPro" id="IPR013424">
    <property type="entry name" value="Ice-binding_C"/>
</dbReference>
<evidence type="ECO:0000256" key="1">
    <source>
        <dbReference type="SAM" id="MobiDB-lite"/>
    </source>
</evidence>
<feature type="region of interest" description="Disordered" evidence="1">
    <location>
        <begin position="227"/>
        <end position="257"/>
    </location>
</feature>